<dbReference type="Gene3D" id="3.90.70.10">
    <property type="entry name" value="Cysteine proteinases"/>
    <property type="match status" value="1"/>
</dbReference>
<dbReference type="PROSITE" id="PS00973">
    <property type="entry name" value="USP_2"/>
    <property type="match status" value="1"/>
</dbReference>
<dbReference type="PROSITE" id="PS50144">
    <property type="entry name" value="MATH"/>
    <property type="match status" value="1"/>
</dbReference>
<dbReference type="InterPro" id="IPR024729">
    <property type="entry name" value="USP7_ICP0-binding_dom"/>
</dbReference>
<comment type="catalytic activity">
    <reaction evidence="1">
        <text>Thiol-dependent hydrolysis of ester, thioester, amide, peptide and isopeptide bonds formed by the C-terminal Gly of ubiquitin (a 76-residue protein attached to proteins as an intracellular targeting signal).</text>
        <dbReference type="EC" id="3.4.19.12"/>
    </reaction>
</comment>
<dbReference type="PROSITE" id="PS00972">
    <property type="entry name" value="USP_1"/>
    <property type="match status" value="1"/>
</dbReference>
<feature type="domain" description="USP" evidence="15">
    <location>
        <begin position="1660"/>
        <end position="1968"/>
    </location>
</feature>
<feature type="compositionally biased region" description="Polar residues" evidence="13">
    <location>
        <begin position="1387"/>
        <end position="1403"/>
    </location>
</feature>
<feature type="region of interest" description="Disordered" evidence="13">
    <location>
        <begin position="202"/>
        <end position="276"/>
    </location>
</feature>
<feature type="region of interest" description="Disordered" evidence="13">
    <location>
        <begin position="1177"/>
        <end position="1320"/>
    </location>
</feature>
<dbReference type="CDD" id="cd02659">
    <property type="entry name" value="peptidase_C19C"/>
    <property type="match status" value="1"/>
</dbReference>
<accession>A0A6H5GDF5</accession>
<dbReference type="Gene3D" id="3.10.20.90">
    <property type="entry name" value="Phosphatidylinositol 3-kinase Catalytic Subunit, Chain A, domain 1"/>
    <property type="match status" value="1"/>
</dbReference>
<keyword evidence="6" id="KW-0645">Protease</keyword>
<keyword evidence="10" id="KW-0539">Nucleus</keyword>
<dbReference type="Gene3D" id="1.10.340.70">
    <property type="match status" value="1"/>
</dbReference>
<evidence type="ECO:0000256" key="9">
    <source>
        <dbReference type="ARBA" id="ARBA00022807"/>
    </source>
</evidence>
<evidence type="ECO:0000256" key="11">
    <source>
        <dbReference type="ARBA" id="ARBA00031500"/>
    </source>
</evidence>
<dbReference type="PROSITE" id="PS50235">
    <property type="entry name" value="USP_3"/>
    <property type="match status" value="1"/>
</dbReference>
<dbReference type="Pfam" id="PF18701">
    <property type="entry name" value="DUF5641"/>
    <property type="match status" value="1"/>
</dbReference>
<dbReference type="InterPro" id="IPR008042">
    <property type="entry name" value="Retrotrans_Pao"/>
</dbReference>
<dbReference type="Pfam" id="PF22486">
    <property type="entry name" value="MATH_2"/>
    <property type="match status" value="1"/>
</dbReference>
<dbReference type="GO" id="GO:0004843">
    <property type="term" value="F:cysteine-type deubiquitinase activity"/>
    <property type="evidence" value="ECO:0007669"/>
    <property type="project" value="UniProtKB-EC"/>
</dbReference>
<dbReference type="InterPro" id="IPR029346">
    <property type="entry name" value="USP_C"/>
</dbReference>
<dbReference type="Pfam" id="PF12436">
    <property type="entry name" value="USP7_ICP0_bdg"/>
    <property type="match status" value="1"/>
</dbReference>
<feature type="compositionally biased region" description="Low complexity" evidence="13">
    <location>
        <begin position="232"/>
        <end position="242"/>
    </location>
</feature>
<keyword evidence="8" id="KW-0378">Hydrolase</keyword>
<dbReference type="Pfam" id="PF05380">
    <property type="entry name" value="Peptidase_A17"/>
    <property type="match status" value="1"/>
</dbReference>
<dbReference type="Gene3D" id="3.30.420.10">
    <property type="entry name" value="Ribonuclease H-like superfamily/Ribonuclease H"/>
    <property type="match status" value="1"/>
</dbReference>
<feature type="region of interest" description="Disordered" evidence="13">
    <location>
        <begin position="49"/>
        <end position="91"/>
    </location>
</feature>
<keyword evidence="18" id="KW-1185">Reference proteome</keyword>
<dbReference type="SUPFAM" id="SSF54001">
    <property type="entry name" value="Cysteine proteinases"/>
    <property type="match status" value="1"/>
</dbReference>
<evidence type="ECO:0000256" key="8">
    <source>
        <dbReference type="ARBA" id="ARBA00022801"/>
    </source>
</evidence>
<evidence type="ECO:0000313" key="17">
    <source>
        <dbReference type="EMBL" id="CAA9999761.1"/>
    </source>
</evidence>
<dbReference type="Proteomes" id="UP000479000">
    <property type="component" value="Unassembled WGS sequence"/>
</dbReference>
<dbReference type="FunFam" id="2.60.210.10:FF:000006">
    <property type="entry name" value="Ubiquitin carboxyl-terminal hydrolase 7"/>
    <property type="match status" value="1"/>
</dbReference>
<gene>
    <name evidence="17" type="ORF">NTEN_LOCUS6016</name>
</gene>
<dbReference type="InterPro" id="IPR038765">
    <property type="entry name" value="Papain-like_cys_pep_sf"/>
</dbReference>
<dbReference type="PROSITE" id="PS50994">
    <property type="entry name" value="INTEGRASE"/>
    <property type="match status" value="1"/>
</dbReference>
<dbReference type="Gene3D" id="2.60.210.10">
    <property type="entry name" value="Apoptosis, Tumor Necrosis Factor Receptor Associated Protein 2, Chain A"/>
    <property type="match status" value="1"/>
</dbReference>
<feature type="compositionally biased region" description="Basic residues" evidence="13">
    <location>
        <begin position="1186"/>
        <end position="1196"/>
    </location>
</feature>
<feature type="compositionally biased region" description="Polar residues" evidence="13">
    <location>
        <begin position="215"/>
        <end position="226"/>
    </location>
</feature>
<dbReference type="SUPFAM" id="SSF53098">
    <property type="entry name" value="Ribonuclease H-like"/>
    <property type="match status" value="1"/>
</dbReference>
<dbReference type="GO" id="GO:0016579">
    <property type="term" value="P:protein deubiquitination"/>
    <property type="evidence" value="ECO:0007669"/>
    <property type="project" value="InterPro"/>
</dbReference>
<evidence type="ECO:0000313" key="18">
    <source>
        <dbReference type="Proteomes" id="UP000479000"/>
    </source>
</evidence>
<dbReference type="GO" id="GO:0005634">
    <property type="term" value="C:nucleus"/>
    <property type="evidence" value="ECO:0007669"/>
    <property type="project" value="UniProtKB-SubCell"/>
</dbReference>
<dbReference type="FunFam" id="3.90.70.10:FF:000005">
    <property type="entry name" value="Ubiquitin carboxyl-terminal hydrolase 7"/>
    <property type="match status" value="1"/>
</dbReference>
<feature type="region of interest" description="Disordered" evidence="13">
    <location>
        <begin position="1386"/>
        <end position="1410"/>
    </location>
</feature>
<dbReference type="Pfam" id="PF00443">
    <property type="entry name" value="UCH"/>
    <property type="match status" value="1"/>
</dbReference>
<evidence type="ECO:0000256" key="2">
    <source>
        <dbReference type="ARBA" id="ARBA00004123"/>
    </source>
</evidence>
<dbReference type="Pfam" id="PF17921">
    <property type="entry name" value="Integrase_H2C2"/>
    <property type="match status" value="1"/>
</dbReference>
<dbReference type="InterPro" id="IPR036397">
    <property type="entry name" value="RNaseH_sf"/>
</dbReference>
<evidence type="ECO:0000256" key="5">
    <source>
        <dbReference type="ARBA" id="ARBA00021393"/>
    </source>
</evidence>
<feature type="domain" description="Integrase catalytic" evidence="16">
    <location>
        <begin position="890"/>
        <end position="1084"/>
    </location>
</feature>
<evidence type="ECO:0000259" key="15">
    <source>
        <dbReference type="PROSITE" id="PS50235"/>
    </source>
</evidence>
<dbReference type="InterPro" id="IPR012337">
    <property type="entry name" value="RNaseH-like_sf"/>
</dbReference>
<dbReference type="GO" id="GO:0003676">
    <property type="term" value="F:nucleic acid binding"/>
    <property type="evidence" value="ECO:0007669"/>
    <property type="project" value="InterPro"/>
</dbReference>
<dbReference type="InterPro" id="IPR001584">
    <property type="entry name" value="Integrase_cat-core"/>
</dbReference>
<keyword evidence="9" id="KW-0788">Thiol protease</keyword>
<dbReference type="PANTHER" id="PTHR47331:SF4">
    <property type="entry name" value="PEPTIDASE S1 DOMAIN-CONTAINING PROTEIN"/>
    <property type="match status" value="1"/>
</dbReference>
<reference evidence="17 18" key="1">
    <citation type="submission" date="2020-02" db="EMBL/GenBank/DDBJ databases">
        <authorList>
            <person name="Ferguson B K."/>
        </authorList>
    </citation>
    <scope>NUCLEOTIDE SEQUENCE [LARGE SCALE GENOMIC DNA]</scope>
</reference>
<sequence length="2333" mass="263014">MDEIVNSPVSSPSKCTRKIPGLSLLLGRKKRVGCLGNPKNGSVEAISSNQEINRPPRNMMGNFAPPLRRNRSPDQRSRRRNMSPFSDHHSSFLATDSEEDAASENMATSAIFSQGGYRQPSRDFRPGRSANSIDCFYCHKEHFIYRCPEWLNLDPDRRSLLADRYRLCTRCLSNRHTADDCPSTRTCAQCGAEHHTTLHHSTALGRIKGTDLPHNDQSFQRSTMKSTKGRLRSPSPSLRASSTIGCSQRQNSEQMASSSSPGPDQPNHENVPAVSSHLKERDLLRILWRPHPELPIQDFRMNTVTYGTASAPFLANRVIRTISEVNKAQYPLASDILANRTYVDDCHGGGSSIESALEARSQIIDSLSSAKFELRKWASNHPDLLKGLPTDHLLPLNESVDFRIDDEKSLKILGLSWNPTSDSFHFAVSPIPEIRTKRELASQIGRVFDPLGWIMPVAVKARTIQRAVCLAGYDWDDVISAELQAEWTLLAKDFPKLQSLSIPRHVTSSSENDWLIGFADASEQAYAAVLYHVNCSFSPPSVRLIISRARIAPIKIESVPRLELLGAELLGKVFQKIRPLFPHIPVERQLALSDSTIALSWLTAEPAPVWKVFVGNRVAKTLENVPKDCWRHVRTDENPADLASRGALPSQLAHSEQWWSGPTWFSLPPDSWPVKRIRPDIEDQVVAQERRLKSPDPCVTLVQSSIDQFECTFSNYSKLRRTVAWCLRFIHNSSNPANKRSGPLTAKELQESELRLVRRAQQQYLSSLIFDVKLPKPKNRITKSLGLFIDSDNTLRVGGRLSNSALSFQSQHPALLPQEAHLTRLIISSAHDQLLHVGPRTTLAWLRQRFWIVNGRNVVQRLLASCTKCYSIKPTPFQPEMGHLPSGRTSSIYPFNQTGIDYAGPFDVSITGHRGSRVFPIYLAVFVCFATKAIHLEPVMDLSTDGLLQALERFVSRRGTPAVIWTDNGRNFVGAANLLRPLREAFDNPSHRRSLVDHTSGRGIDWKFIPPRAPHFGGLWEAAVKSAKRLLRVTLRGHTPSYQTFSTLIVRVEAILNSRPLAADLSSPNELRVITPGHFLVQRPLTALPEPSEDVRHSFIASWRFVQQSSKTFWKRWQREYLLEQQQRLKWNTPARPARVGQDYKGGTGGPKRCAADATGNTNVSLCCAMTEHSRTPIRSQVKLRSDHKKTAKTSKKSLAEEAAPPEPAIAETPSLTPTLKKQKHARSFSLSRGFFGGEKKDQEKPVGESPAGRRSAESSPSPVNRRAASTGPRFLMSRRSVDNIAAESSGSSPLSVRSHPGNEGSPNPATEKKKKGRPASLVVISRRHQENLADASRTASMDSLARQSLLAAQVLNILPANKARERNASDWLISLLPTRFDRHQINRNTGSSETPAQDSATRPTPWPNARPCLRAIDADQFDAHRNSLLHRIGQNTYKSPSILNENMNHIIKREVKDEVEEMDTQEAEAMETVIDSGGAEGADSRTVNGEMQDSAMMVADADLEDDDARSRATFRHVVTNFSKLKDSQLSEPCMVRNLPWKIMVMPRTTPSQDRQPTKCLGFFLQCNGESESTSWSCHANAELRLLSQKEGGEPFCRKIQHLFYSKENDWGFSHFMSWSEVLDPEKGYIKDDTIVLEVQVSADAPHGVCWDSKKHTGYVGLKNQGATCYMNSLLQTLYFTNELRKAVYKMPTESDDSSKSVALALQRVFHDLQFSDKPVGTKKLTKSFGWETLDSFMQHDVQEFLRVLLDKLESKMKGTCVGGTVPKLFEGKMVSFIKCKYIDYQSTRTETFYDIQLNIKGKKNISESFSDYITAEVLDGDNKYDAGEHGLQDAEKGVVFSKFPPVLHLHLMRFQYDPITHCSVKFNDRFEFTEKVNLGDYLQAPESTPAIYTLHAVLVHSGDNHGGHYVVFINPKGDGKWCKFDDDVVSRCSKQEAIENNYGGHDDDMNMTVNHCTNAYMLVYIRDSELSTVLQEVTENDIPQELVERLQEEKRLEQIRRKERSEAHLYMTVHVVLEDSFDGHQGNDLFDQERAHYRVFRVRKQTTLPEFMEHVSETMVIESLLILIKLLVRLTCVPNSYCDFSRNIRSSNCVHGLSPFGRIRRSGRQSSKWSPTLRSRFRTSRKDRTLGQYFSRDLYHRMEVTFCDKTIPNDPGFTMELSSRMTYNQMAQAVSQRVQTDPSRLQFFKPHSYKAAPGSALKCTYDGTLKEILPHQSPKVPKKIFYQQLSIPVNELENKRPFKVLWVGSKMKEEKEIILYPNKGATVADLLDEAKKTVELSPDGSGKLRIEEIPKDEVNLGSDELLVPVAHFYKDVFSTFGTPFLIKVKNVS</sequence>
<dbReference type="EC" id="3.4.19.12" evidence="4"/>
<dbReference type="InterPro" id="IPR018200">
    <property type="entry name" value="USP_CS"/>
</dbReference>
<dbReference type="SUPFAM" id="SSF49599">
    <property type="entry name" value="TRAF domain-like"/>
    <property type="match status" value="1"/>
</dbReference>
<evidence type="ECO:0000256" key="6">
    <source>
        <dbReference type="ARBA" id="ARBA00022670"/>
    </source>
</evidence>
<protein>
    <recommendedName>
        <fullName evidence="5">Ubiquitin carboxyl-terminal hydrolase 7</fullName>
        <ecNumber evidence="4">3.4.19.12</ecNumber>
    </recommendedName>
    <alternativeName>
        <fullName evidence="12">Ubiquitin thioesterase 7</fullName>
    </alternativeName>
    <alternativeName>
        <fullName evidence="11">Ubiquitin-specific-processing protease 7</fullName>
    </alternativeName>
</protein>
<dbReference type="GO" id="GO:0006508">
    <property type="term" value="P:proteolysis"/>
    <property type="evidence" value="ECO:0007669"/>
    <property type="project" value="UniProtKB-KW"/>
</dbReference>
<evidence type="ECO:0000256" key="3">
    <source>
        <dbReference type="ARBA" id="ARBA00009085"/>
    </source>
</evidence>
<evidence type="ECO:0000256" key="13">
    <source>
        <dbReference type="SAM" id="MobiDB-lite"/>
    </source>
</evidence>
<comment type="subcellular location">
    <subcellularLocation>
        <location evidence="2">Nucleus</location>
    </subcellularLocation>
</comment>
<comment type="similarity">
    <text evidence="3">Belongs to the peptidase C19 family.</text>
</comment>
<dbReference type="InterPro" id="IPR001394">
    <property type="entry name" value="Peptidase_C19_UCH"/>
</dbReference>
<feature type="compositionally biased region" description="Basic and acidic residues" evidence="13">
    <location>
        <begin position="1238"/>
        <end position="1247"/>
    </location>
</feature>
<name>A0A6H5GDF5_9HEMI</name>
<dbReference type="PANTHER" id="PTHR47331">
    <property type="entry name" value="PHD-TYPE DOMAIN-CONTAINING PROTEIN"/>
    <property type="match status" value="1"/>
</dbReference>
<dbReference type="InterPro" id="IPR028889">
    <property type="entry name" value="USP"/>
</dbReference>
<dbReference type="InterPro" id="IPR008974">
    <property type="entry name" value="TRAF-like"/>
</dbReference>
<dbReference type="Pfam" id="PF14533">
    <property type="entry name" value="USP7_C2"/>
    <property type="match status" value="1"/>
</dbReference>
<dbReference type="SMART" id="SM00061">
    <property type="entry name" value="MATH"/>
    <property type="match status" value="1"/>
</dbReference>
<evidence type="ECO:0000256" key="10">
    <source>
        <dbReference type="ARBA" id="ARBA00023242"/>
    </source>
</evidence>
<feature type="compositionally biased region" description="Polar residues" evidence="13">
    <location>
        <begin position="1287"/>
        <end position="1296"/>
    </location>
</feature>
<evidence type="ECO:0000256" key="12">
    <source>
        <dbReference type="ARBA" id="ARBA00031508"/>
    </source>
</evidence>
<evidence type="ECO:0000259" key="16">
    <source>
        <dbReference type="PROSITE" id="PS50994"/>
    </source>
</evidence>
<dbReference type="InterPro" id="IPR040676">
    <property type="entry name" value="DUF5641"/>
</dbReference>
<feature type="domain" description="MATH" evidence="14">
    <location>
        <begin position="1512"/>
        <end position="1641"/>
    </location>
</feature>
<evidence type="ECO:0000256" key="1">
    <source>
        <dbReference type="ARBA" id="ARBA00000707"/>
    </source>
</evidence>
<dbReference type="GO" id="GO:0015074">
    <property type="term" value="P:DNA integration"/>
    <property type="evidence" value="ECO:0007669"/>
    <property type="project" value="InterPro"/>
</dbReference>
<evidence type="ECO:0000259" key="14">
    <source>
        <dbReference type="PROSITE" id="PS50144"/>
    </source>
</evidence>
<proteinExistence type="inferred from homology"/>
<dbReference type="OrthoDB" id="289038at2759"/>
<dbReference type="EMBL" id="CADCXU010009045">
    <property type="protein sequence ID" value="CAA9999761.1"/>
    <property type="molecule type" value="Genomic_DNA"/>
</dbReference>
<feature type="compositionally biased region" description="Polar residues" evidence="13">
    <location>
        <begin position="243"/>
        <end position="262"/>
    </location>
</feature>
<dbReference type="CDD" id="cd03772">
    <property type="entry name" value="MATH_HAUSP"/>
    <property type="match status" value="1"/>
</dbReference>
<dbReference type="InterPro" id="IPR041588">
    <property type="entry name" value="Integrase_H2C2"/>
</dbReference>
<dbReference type="InterPro" id="IPR002083">
    <property type="entry name" value="MATH/TRAF_dom"/>
</dbReference>
<evidence type="ECO:0000256" key="4">
    <source>
        <dbReference type="ARBA" id="ARBA00012759"/>
    </source>
</evidence>
<organism evidence="17 18">
    <name type="scientific">Nesidiocoris tenuis</name>
    <dbReference type="NCBI Taxonomy" id="355587"/>
    <lineage>
        <taxon>Eukaryota</taxon>
        <taxon>Metazoa</taxon>
        <taxon>Ecdysozoa</taxon>
        <taxon>Arthropoda</taxon>
        <taxon>Hexapoda</taxon>
        <taxon>Insecta</taxon>
        <taxon>Pterygota</taxon>
        <taxon>Neoptera</taxon>
        <taxon>Paraneoptera</taxon>
        <taxon>Hemiptera</taxon>
        <taxon>Heteroptera</taxon>
        <taxon>Panheteroptera</taxon>
        <taxon>Cimicomorpha</taxon>
        <taxon>Miridae</taxon>
        <taxon>Dicyphina</taxon>
        <taxon>Nesidiocoris</taxon>
    </lineage>
</organism>
<evidence type="ECO:0000256" key="7">
    <source>
        <dbReference type="ARBA" id="ARBA00022786"/>
    </source>
</evidence>
<keyword evidence="7" id="KW-0833">Ubl conjugation pathway</keyword>